<keyword evidence="1" id="KW-0732">Signal</keyword>
<keyword evidence="3" id="KW-1185">Reference proteome</keyword>
<evidence type="ECO:0000313" key="3">
    <source>
        <dbReference type="Proteomes" id="UP000184139"/>
    </source>
</evidence>
<dbReference type="SUPFAM" id="SSF75169">
    <property type="entry name" value="DsrEFH-like"/>
    <property type="match status" value="1"/>
</dbReference>
<protein>
    <submittedName>
        <fullName evidence="2">Intracellular sulfur oxidation protein, DsrE/DsrF family</fullName>
    </submittedName>
</protein>
<evidence type="ECO:0000313" key="2">
    <source>
        <dbReference type="EMBL" id="SHH93208.1"/>
    </source>
</evidence>
<gene>
    <name evidence="2" type="ORF">SAMN02745124_02640</name>
</gene>
<dbReference type="EMBL" id="FQXS01000016">
    <property type="protein sequence ID" value="SHH93208.1"/>
    <property type="molecule type" value="Genomic_DNA"/>
</dbReference>
<dbReference type="PANTHER" id="PTHR37691:SF1">
    <property type="entry name" value="BLR3518 PROTEIN"/>
    <property type="match status" value="1"/>
</dbReference>
<dbReference type="Gene3D" id="3.40.1260.10">
    <property type="entry name" value="DsrEFH-like"/>
    <property type="match status" value="1"/>
</dbReference>
<dbReference type="InterPro" id="IPR003787">
    <property type="entry name" value="Sulphur_relay_DsrE/F-like"/>
</dbReference>
<dbReference type="RefSeq" id="WP_073376919.1">
    <property type="nucleotide sequence ID" value="NZ_FQXS01000016.1"/>
</dbReference>
<feature type="chain" id="PRO_5012906489" evidence="1">
    <location>
        <begin position="25"/>
        <end position="169"/>
    </location>
</feature>
<sequence>MKHFARLVLKPFPAVLFVILLVSAAPSGAEEYAALEGVDRVQAVFDVTLGSAQAAPVVFWAVRNVYEDQSVRGLSEPPRIAVVFHGPAVRLISANRDGYTDEENKALDEFAEMLRQMKRDGVTLEVCLYAVKVLGVDPASILPEIDQVGNGFISVAGYQAQGYSVVGIQ</sequence>
<dbReference type="Pfam" id="PF02635">
    <property type="entry name" value="DsrE"/>
    <property type="match status" value="1"/>
</dbReference>
<accession>A0A1M5X0Z6</accession>
<proteinExistence type="predicted"/>
<dbReference type="OrthoDB" id="9799127at2"/>
<evidence type="ECO:0000256" key="1">
    <source>
        <dbReference type="SAM" id="SignalP"/>
    </source>
</evidence>
<dbReference type="Proteomes" id="UP000184139">
    <property type="component" value="Unassembled WGS sequence"/>
</dbReference>
<name>A0A1M5X0Z6_9BACT</name>
<reference evidence="2 3" key="1">
    <citation type="submission" date="2016-11" db="EMBL/GenBank/DDBJ databases">
        <authorList>
            <person name="Jaros S."/>
            <person name="Januszkiewicz K."/>
            <person name="Wedrychowicz H."/>
        </authorList>
    </citation>
    <scope>NUCLEOTIDE SEQUENCE [LARGE SCALE GENOMIC DNA]</scope>
    <source>
        <strain evidence="2 3">DSM 9705</strain>
    </source>
</reference>
<dbReference type="STRING" id="1121409.SAMN02745124_02640"/>
<dbReference type="AlphaFoldDB" id="A0A1M5X0Z6"/>
<dbReference type="PANTHER" id="PTHR37691">
    <property type="entry name" value="BLR3518 PROTEIN"/>
    <property type="match status" value="1"/>
</dbReference>
<feature type="signal peptide" evidence="1">
    <location>
        <begin position="1"/>
        <end position="24"/>
    </location>
</feature>
<organism evidence="2 3">
    <name type="scientific">Desulfofustis glycolicus DSM 9705</name>
    <dbReference type="NCBI Taxonomy" id="1121409"/>
    <lineage>
        <taxon>Bacteria</taxon>
        <taxon>Pseudomonadati</taxon>
        <taxon>Thermodesulfobacteriota</taxon>
        <taxon>Desulfobulbia</taxon>
        <taxon>Desulfobulbales</taxon>
        <taxon>Desulfocapsaceae</taxon>
        <taxon>Desulfofustis</taxon>
    </lineage>
</organism>
<dbReference type="InterPro" id="IPR027396">
    <property type="entry name" value="DsrEFH-like"/>
</dbReference>